<proteinExistence type="predicted"/>
<gene>
    <name evidence="5" type="ORF">H7B90_18140</name>
</gene>
<keyword evidence="2" id="KW-0238">DNA-binding</keyword>
<dbReference type="Gene3D" id="1.10.10.60">
    <property type="entry name" value="Homeodomain-like"/>
    <property type="match status" value="1"/>
</dbReference>
<dbReference type="InterPro" id="IPR009057">
    <property type="entry name" value="Homeodomain-like_sf"/>
</dbReference>
<dbReference type="AlphaFoldDB" id="A0A841U0I9"/>
<dbReference type="PANTHER" id="PTHR46796">
    <property type="entry name" value="HTH-TYPE TRANSCRIPTIONAL ACTIVATOR RHAS-RELATED"/>
    <property type="match status" value="1"/>
</dbReference>
<keyword evidence="6" id="KW-1185">Reference proteome</keyword>
<dbReference type="PROSITE" id="PS01124">
    <property type="entry name" value="HTH_ARAC_FAMILY_2"/>
    <property type="match status" value="1"/>
</dbReference>
<dbReference type="GO" id="GO:0043565">
    <property type="term" value="F:sequence-specific DNA binding"/>
    <property type="evidence" value="ECO:0007669"/>
    <property type="project" value="InterPro"/>
</dbReference>
<organism evidence="5 6">
    <name type="scientific">Cohnella xylanilytica</name>
    <dbReference type="NCBI Taxonomy" id="557555"/>
    <lineage>
        <taxon>Bacteria</taxon>
        <taxon>Bacillati</taxon>
        <taxon>Bacillota</taxon>
        <taxon>Bacilli</taxon>
        <taxon>Bacillales</taxon>
        <taxon>Paenibacillaceae</taxon>
        <taxon>Cohnella</taxon>
    </lineage>
</organism>
<sequence length="273" mass="30469">MTVSAGLYQPLSGIQYGFEWGTDHYRERSISYLGQPVVYYQFATARTENEAKEIQVVPDGCVDLLFCCDGRSPEALVCGTVLRGRSISLRSGTVYFGVRLSARLSIVLPGLSLKDVIEEQAPFEDSLSSYADMSERIAECAGFAERIACFERRCPGLLNGSDRSIALADYCLTELQRTDGGVSIRELAEGTGYSERYLRKKFEQSFGFSPKLYGRIVRFQRTLEGIVRSRAPLAEVAIERGYFDQAHFLKDFKEFSPLTPQQLRARPDSAGDG</sequence>
<accession>A0A841U0I9</accession>
<protein>
    <submittedName>
        <fullName evidence="5">AraC family transcriptional regulator</fullName>
    </submittedName>
</protein>
<keyword evidence="3" id="KW-0804">Transcription</keyword>
<dbReference type="EMBL" id="JACJVR010000070">
    <property type="protein sequence ID" value="MBB6693329.1"/>
    <property type="molecule type" value="Genomic_DNA"/>
</dbReference>
<dbReference type="InterPro" id="IPR018060">
    <property type="entry name" value="HTH_AraC"/>
</dbReference>
<evidence type="ECO:0000259" key="4">
    <source>
        <dbReference type="PROSITE" id="PS01124"/>
    </source>
</evidence>
<evidence type="ECO:0000313" key="5">
    <source>
        <dbReference type="EMBL" id="MBB6693329.1"/>
    </source>
</evidence>
<feature type="domain" description="HTH araC/xylS-type" evidence="4">
    <location>
        <begin position="165"/>
        <end position="266"/>
    </location>
</feature>
<dbReference type="GO" id="GO:0003700">
    <property type="term" value="F:DNA-binding transcription factor activity"/>
    <property type="evidence" value="ECO:0007669"/>
    <property type="project" value="InterPro"/>
</dbReference>
<dbReference type="SMART" id="SM00342">
    <property type="entry name" value="HTH_ARAC"/>
    <property type="match status" value="1"/>
</dbReference>
<dbReference type="InterPro" id="IPR050204">
    <property type="entry name" value="AraC_XylS_family_regulators"/>
</dbReference>
<dbReference type="SUPFAM" id="SSF46689">
    <property type="entry name" value="Homeodomain-like"/>
    <property type="match status" value="1"/>
</dbReference>
<comment type="caution">
    <text evidence="5">The sequence shown here is derived from an EMBL/GenBank/DDBJ whole genome shotgun (WGS) entry which is preliminary data.</text>
</comment>
<reference evidence="5 6" key="1">
    <citation type="submission" date="2020-08" db="EMBL/GenBank/DDBJ databases">
        <title>Cohnella phylogeny.</title>
        <authorList>
            <person name="Dunlap C."/>
        </authorList>
    </citation>
    <scope>NUCLEOTIDE SEQUENCE [LARGE SCALE GENOMIC DNA]</scope>
    <source>
        <strain evidence="5 6">DSM 25239</strain>
    </source>
</reference>
<keyword evidence="1" id="KW-0805">Transcription regulation</keyword>
<name>A0A841U0I9_9BACL</name>
<evidence type="ECO:0000256" key="1">
    <source>
        <dbReference type="ARBA" id="ARBA00023015"/>
    </source>
</evidence>
<evidence type="ECO:0000256" key="3">
    <source>
        <dbReference type="ARBA" id="ARBA00023163"/>
    </source>
</evidence>
<dbReference type="Proteomes" id="UP000553776">
    <property type="component" value="Unassembled WGS sequence"/>
</dbReference>
<evidence type="ECO:0000256" key="2">
    <source>
        <dbReference type="ARBA" id="ARBA00023125"/>
    </source>
</evidence>
<dbReference type="Pfam" id="PF12833">
    <property type="entry name" value="HTH_18"/>
    <property type="match status" value="1"/>
</dbReference>
<evidence type="ECO:0000313" key="6">
    <source>
        <dbReference type="Proteomes" id="UP000553776"/>
    </source>
</evidence>
<dbReference type="RefSeq" id="WP_185137308.1">
    <property type="nucleotide sequence ID" value="NZ_JACJVR010000070.1"/>
</dbReference>